<evidence type="ECO:0000256" key="1">
    <source>
        <dbReference type="SAM" id="Phobius"/>
    </source>
</evidence>
<dbReference type="EMBL" id="JBCGBO010000025">
    <property type="protein sequence ID" value="KAK9177518.1"/>
    <property type="molecule type" value="Genomic_DNA"/>
</dbReference>
<accession>A0AAP0LLG5</accession>
<gene>
    <name evidence="2" type="ORF">WN944_029541</name>
</gene>
<dbReference type="Proteomes" id="UP001428341">
    <property type="component" value="Unassembled WGS sequence"/>
</dbReference>
<sequence>MKQSHVMQRSWKMLRPTDQKRKIRCSDGEEWEVEGDNWSNGSNNRNQANQFPSNNLRVWSGFCLLNHPNFDERRELIFHYLFFFSIFNKTTAVFSLRVFSPRESLENRSYN</sequence>
<reference evidence="2 3" key="1">
    <citation type="submission" date="2024-05" db="EMBL/GenBank/DDBJ databases">
        <title>Haplotype-resolved chromosome-level genome assembly of Huyou (Citrus changshanensis).</title>
        <authorList>
            <person name="Miao C."/>
            <person name="Chen W."/>
            <person name="Wu Y."/>
            <person name="Wang L."/>
            <person name="Zhao S."/>
            <person name="Grierson D."/>
            <person name="Xu C."/>
            <person name="Chen K."/>
        </authorList>
    </citation>
    <scope>NUCLEOTIDE SEQUENCE [LARGE SCALE GENOMIC DNA]</scope>
    <source>
        <strain evidence="2">01-14</strain>
        <tissue evidence="2">Leaf</tissue>
    </source>
</reference>
<proteinExistence type="predicted"/>
<keyword evidence="1" id="KW-0812">Transmembrane</keyword>
<protein>
    <submittedName>
        <fullName evidence="2">Uncharacterized protein</fullName>
    </submittedName>
</protein>
<keyword evidence="1" id="KW-1133">Transmembrane helix</keyword>
<evidence type="ECO:0000313" key="2">
    <source>
        <dbReference type="EMBL" id="KAK9177518.1"/>
    </source>
</evidence>
<name>A0AAP0LLG5_9ROSI</name>
<feature type="transmembrane region" description="Helical" evidence="1">
    <location>
        <begin position="77"/>
        <end position="99"/>
    </location>
</feature>
<organism evidence="2 3">
    <name type="scientific">Citrus x changshan-huyou</name>
    <dbReference type="NCBI Taxonomy" id="2935761"/>
    <lineage>
        <taxon>Eukaryota</taxon>
        <taxon>Viridiplantae</taxon>
        <taxon>Streptophyta</taxon>
        <taxon>Embryophyta</taxon>
        <taxon>Tracheophyta</taxon>
        <taxon>Spermatophyta</taxon>
        <taxon>Magnoliopsida</taxon>
        <taxon>eudicotyledons</taxon>
        <taxon>Gunneridae</taxon>
        <taxon>Pentapetalae</taxon>
        <taxon>rosids</taxon>
        <taxon>malvids</taxon>
        <taxon>Sapindales</taxon>
        <taxon>Rutaceae</taxon>
        <taxon>Aurantioideae</taxon>
        <taxon>Citrus</taxon>
    </lineage>
</organism>
<keyword evidence="1" id="KW-0472">Membrane</keyword>
<comment type="caution">
    <text evidence="2">The sequence shown here is derived from an EMBL/GenBank/DDBJ whole genome shotgun (WGS) entry which is preliminary data.</text>
</comment>
<dbReference type="AlphaFoldDB" id="A0AAP0LLG5"/>
<keyword evidence="3" id="KW-1185">Reference proteome</keyword>
<evidence type="ECO:0000313" key="3">
    <source>
        <dbReference type="Proteomes" id="UP001428341"/>
    </source>
</evidence>